<dbReference type="PROSITE" id="PS50011">
    <property type="entry name" value="PROTEIN_KINASE_DOM"/>
    <property type="match status" value="1"/>
</dbReference>
<feature type="compositionally biased region" description="Polar residues" evidence="7">
    <location>
        <begin position="595"/>
        <end position="619"/>
    </location>
</feature>
<dbReference type="EMBL" id="LIAE01007032">
    <property type="protein sequence ID" value="PAV82711.1"/>
    <property type="molecule type" value="Genomic_DNA"/>
</dbReference>
<proteinExistence type="predicted"/>
<accession>A0A2A2L8W5</accession>
<evidence type="ECO:0000256" key="3">
    <source>
        <dbReference type="ARBA" id="ARBA00022741"/>
    </source>
</evidence>
<feature type="region of interest" description="Disordered" evidence="7">
    <location>
        <begin position="578"/>
        <end position="628"/>
    </location>
</feature>
<dbReference type="InterPro" id="IPR050117">
    <property type="entry name" value="MAPK"/>
</dbReference>
<dbReference type="GO" id="GO:0006950">
    <property type="term" value="P:response to stress"/>
    <property type="evidence" value="ECO:0007669"/>
    <property type="project" value="UniProtKB-ARBA"/>
</dbReference>
<dbReference type="PANTHER" id="PTHR24055">
    <property type="entry name" value="MITOGEN-ACTIVATED PROTEIN KINASE"/>
    <property type="match status" value="1"/>
</dbReference>
<dbReference type="SMART" id="SM00220">
    <property type="entry name" value="S_TKc"/>
    <property type="match status" value="1"/>
</dbReference>
<evidence type="ECO:0000256" key="6">
    <source>
        <dbReference type="PROSITE-ProRule" id="PRU10141"/>
    </source>
</evidence>
<dbReference type="InterPro" id="IPR000719">
    <property type="entry name" value="Prot_kinase_dom"/>
</dbReference>
<sequence length="628" mass="70562">MQEVYAASRNSSSSMLGQKRGLYRNSEYYKSVLGESFQSWLYKKQQKFLQPNVNVPRKNPKNPTAAVPSVSSRLEVKLFLNGTPYLDDGTIGTGAFGIVAKAIDQRSGEKVAIKKIPQALSSHILAKRTLREVRILRDMKHEKIVAILDMFTAEGKKALHSAKIAHRDLKPSNLLVNGDCLLRIADFGMARCVESPEPNEEGGKINIKTQYVATRWYRAPELLFSILDYDTQVDMWSIGCILSEMILQRQLLPGKDASSQVRMIVYYFGTPKRKVLEKVSSPIVLDWIQSCGQKVAVPWQAIFPKATEQAIHLVSMLLQVNPWKRATAEQALEHPYVSQYHDPRFEPVCDKQVHFDADAIESLDPKEVNAALAEEVAHYESLRGPYNTRTTPPTLEDLNDEEKSESAEKPRMDASDRRIDNDTFSQIREEKSSSSSCSTTQCSPCSSTSTVRRMDEPNKRNSRLMEYSSTEALNLTSDRLETGEDQPNSSKGRTQNGLHYHQHNGIIVPLDDASTSSAPADFQRPNYRQSIKASLERKQRENRNRNALDKMLRRGTGSKKEKARTTYADSLLQAEEDEAWRKAAKARSRTCLCSKRNSVDATATNGNPSSDTNQETATQPPADKKGLL</sequence>
<dbReference type="InterPro" id="IPR017441">
    <property type="entry name" value="Protein_kinase_ATP_BS"/>
</dbReference>
<dbReference type="GO" id="GO:0005524">
    <property type="term" value="F:ATP binding"/>
    <property type="evidence" value="ECO:0007669"/>
    <property type="project" value="UniProtKB-UniRule"/>
</dbReference>
<feature type="compositionally biased region" description="Polar residues" evidence="7">
    <location>
        <begin position="485"/>
        <end position="497"/>
    </location>
</feature>
<keyword evidence="10" id="KW-1185">Reference proteome</keyword>
<feature type="compositionally biased region" description="Basic and acidic residues" evidence="7">
    <location>
        <begin position="534"/>
        <end position="564"/>
    </location>
</feature>
<evidence type="ECO:0000256" key="5">
    <source>
        <dbReference type="ARBA" id="ARBA00022840"/>
    </source>
</evidence>
<feature type="region of interest" description="Disordered" evidence="7">
    <location>
        <begin position="534"/>
        <end position="566"/>
    </location>
</feature>
<dbReference type="Gene3D" id="3.30.200.20">
    <property type="entry name" value="Phosphorylase Kinase, domain 1"/>
    <property type="match status" value="1"/>
</dbReference>
<evidence type="ECO:0000313" key="10">
    <source>
        <dbReference type="Proteomes" id="UP000218231"/>
    </source>
</evidence>
<keyword evidence="5 6" id="KW-0067">ATP-binding</keyword>
<dbReference type="AlphaFoldDB" id="A0A2A2L8W5"/>
<dbReference type="InterPro" id="IPR011009">
    <property type="entry name" value="Kinase-like_dom_sf"/>
</dbReference>
<feature type="domain" description="Protein kinase" evidence="8">
    <location>
        <begin position="85"/>
        <end position="337"/>
    </location>
</feature>
<feature type="region of interest" description="Disordered" evidence="7">
    <location>
        <begin position="383"/>
        <end position="497"/>
    </location>
</feature>
<keyword evidence="2" id="KW-0808">Transferase</keyword>
<dbReference type="OrthoDB" id="192887at2759"/>
<evidence type="ECO:0000256" key="7">
    <source>
        <dbReference type="SAM" id="MobiDB-lite"/>
    </source>
</evidence>
<evidence type="ECO:0000259" key="8">
    <source>
        <dbReference type="PROSITE" id="PS50011"/>
    </source>
</evidence>
<evidence type="ECO:0000313" key="9">
    <source>
        <dbReference type="EMBL" id="PAV82711.1"/>
    </source>
</evidence>
<feature type="compositionally biased region" description="Basic and acidic residues" evidence="7">
    <location>
        <begin position="404"/>
        <end position="432"/>
    </location>
</feature>
<dbReference type="Proteomes" id="UP000218231">
    <property type="component" value="Unassembled WGS sequence"/>
</dbReference>
<evidence type="ECO:0000256" key="2">
    <source>
        <dbReference type="ARBA" id="ARBA00022679"/>
    </source>
</evidence>
<dbReference type="InterPro" id="IPR008271">
    <property type="entry name" value="Ser/Thr_kinase_AS"/>
</dbReference>
<evidence type="ECO:0000256" key="4">
    <source>
        <dbReference type="ARBA" id="ARBA00022777"/>
    </source>
</evidence>
<evidence type="ECO:0000256" key="1">
    <source>
        <dbReference type="ARBA" id="ARBA00022527"/>
    </source>
</evidence>
<reference evidence="9 10" key="1">
    <citation type="journal article" date="2017" name="Curr. Biol.">
        <title>Genome architecture and evolution of a unichromosomal asexual nematode.</title>
        <authorList>
            <person name="Fradin H."/>
            <person name="Zegar C."/>
            <person name="Gutwein M."/>
            <person name="Lucas J."/>
            <person name="Kovtun M."/>
            <person name="Corcoran D."/>
            <person name="Baugh L.R."/>
            <person name="Kiontke K."/>
            <person name="Gunsalus K."/>
            <person name="Fitch D.H."/>
            <person name="Piano F."/>
        </authorList>
    </citation>
    <scope>NUCLEOTIDE SEQUENCE [LARGE SCALE GENOMIC DNA]</scope>
    <source>
        <strain evidence="9">PF1309</strain>
    </source>
</reference>
<dbReference type="GO" id="GO:0004674">
    <property type="term" value="F:protein serine/threonine kinase activity"/>
    <property type="evidence" value="ECO:0007669"/>
    <property type="project" value="UniProtKB-KW"/>
</dbReference>
<dbReference type="InterPro" id="IPR001245">
    <property type="entry name" value="Ser-Thr/Tyr_kinase_cat_dom"/>
</dbReference>
<dbReference type="STRING" id="2018661.A0A2A2L8W5"/>
<comment type="caution">
    <text evidence="9">The sequence shown here is derived from an EMBL/GenBank/DDBJ whole genome shotgun (WGS) entry which is preliminary data.</text>
</comment>
<organism evidence="9 10">
    <name type="scientific">Diploscapter pachys</name>
    <dbReference type="NCBI Taxonomy" id="2018661"/>
    <lineage>
        <taxon>Eukaryota</taxon>
        <taxon>Metazoa</taxon>
        <taxon>Ecdysozoa</taxon>
        <taxon>Nematoda</taxon>
        <taxon>Chromadorea</taxon>
        <taxon>Rhabditida</taxon>
        <taxon>Rhabditina</taxon>
        <taxon>Rhabditomorpha</taxon>
        <taxon>Rhabditoidea</taxon>
        <taxon>Rhabditidae</taxon>
        <taxon>Diploscapter</taxon>
    </lineage>
</organism>
<protein>
    <recommendedName>
        <fullName evidence="8">Protein kinase domain-containing protein</fullName>
    </recommendedName>
</protein>
<dbReference type="Pfam" id="PF07714">
    <property type="entry name" value="PK_Tyr_Ser-Thr"/>
    <property type="match status" value="1"/>
</dbReference>
<dbReference type="Gene3D" id="1.10.510.10">
    <property type="entry name" value="Transferase(Phosphotransferase) domain 1"/>
    <property type="match status" value="1"/>
</dbReference>
<feature type="binding site" evidence="6">
    <location>
        <position position="115"/>
    </location>
    <ligand>
        <name>ATP</name>
        <dbReference type="ChEBI" id="CHEBI:30616"/>
    </ligand>
</feature>
<keyword evidence="4" id="KW-0418">Kinase</keyword>
<dbReference type="Pfam" id="PF00069">
    <property type="entry name" value="Pkinase"/>
    <property type="match status" value="1"/>
</dbReference>
<keyword evidence="3 6" id="KW-0547">Nucleotide-binding</keyword>
<feature type="compositionally biased region" description="Low complexity" evidence="7">
    <location>
        <begin position="433"/>
        <end position="450"/>
    </location>
</feature>
<keyword evidence="1" id="KW-0723">Serine/threonine-protein kinase</keyword>
<dbReference type="FunFam" id="1.10.510.10:FF:000624">
    <property type="entry name" value="Mitogen-activated protein kinase"/>
    <property type="match status" value="1"/>
</dbReference>
<dbReference type="SUPFAM" id="SSF56112">
    <property type="entry name" value="Protein kinase-like (PK-like)"/>
    <property type="match status" value="1"/>
</dbReference>
<name>A0A2A2L8W5_9BILA</name>
<dbReference type="PROSITE" id="PS00108">
    <property type="entry name" value="PROTEIN_KINASE_ST"/>
    <property type="match status" value="1"/>
</dbReference>
<dbReference type="PROSITE" id="PS00107">
    <property type="entry name" value="PROTEIN_KINASE_ATP"/>
    <property type="match status" value="1"/>
</dbReference>
<feature type="compositionally biased region" description="Polar residues" evidence="7">
    <location>
        <begin position="467"/>
        <end position="477"/>
    </location>
</feature>
<gene>
    <name evidence="9" type="ORF">WR25_27195</name>
</gene>